<sequence length="167" mass="18632">MLRGRQNLGLQGRTGSLVKPFYATQDRRNKKLAEYKCIYALGIARSMFNIYKCMSNIHPTWVCLAAVFVFALFLYALCLTPSPPPLPPLRSNILYFLEPASHRRSRLWQPSFMRVKVNSHVRTKSRDGSSGGGGGDGGGDDRGKRCPPRPPLPCLRHGSLRRTLASS</sequence>
<proteinExistence type="predicted"/>
<evidence type="ECO:0000256" key="1">
    <source>
        <dbReference type="SAM" id="MobiDB-lite"/>
    </source>
</evidence>
<dbReference type="Proteomes" id="UP000324222">
    <property type="component" value="Unassembled WGS sequence"/>
</dbReference>
<accession>A0A5B7G1C3</accession>
<evidence type="ECO:0000313" key="3">
    <source>
        <dbReference type="EMBL" id="MPC51053.1"/>
    </source>
</evidence>
<feature type="region of interest" description="Disordered" evidence="1">
    <location>
        <begin position="119"/>
        <end position="167"/>
    </location>
</feature>
<protein>
    <submittedName>
        <fullName evidence="3">Uncharacterized protein</fullName>
    </submittedName>
</protein>
<reference evidence="3 4" key="1">
    <citation type="submission" date="2019-05" db="EMBL/GenBank/DDBJ databases">
        <title>Another draft genome of Portunus trituberculatus and its Hox gene families provides insights of decapod evolution.</title>
        <authorList>
            <person name="Jeong J.-H."/>
            <person name="Song I."/>
            <person name="Kim S."/>
            <person name="Choi T."/>
            <person name="Kim D."/>
            <person name="Ryu S."/>
            <person name="Kim W."/>
        </authorList>
    </citation>
    <scope>NUCLEOTIDE SEQUENCE [LARGE SCALE GENOMIC DNA]</scope>
    <source>
        <tissue evidence="3">Muscle</tissue>
    </source>
</reference>
<feature type="transmembrane region" description="Helical" evidence="2">
    <location>
        <begin position="57"/>
        <end position="77"/>
    </location>
</feature>
<keyword evidence="2" id="KW-0812">Transmembrane</keyword>
<keyword evidence="2" id="KW-0472">Membrane</keyword>
<dbReference type="EMBL" id="VSRR010009917">
    <property type="protein sequence ID" value="MPC51053.1"/>
    <property type="molecule type" value="Genomic_DNA"/>
</dbReference>
<evidence type="ECO:0000313" key="4">
    <source>
        <dbReference type="Proteomes" id="UP000324222"/>
    </source>
</evidence>
<organism evidence="3 4">
    <name type="scientific">Portunus trituberculatus</name>
    <name type="common">Swimming crab</name>
    <name type="synonym">Neptunus trituberculatus</name>
    <dbReference type="NCBI Taxonomy" id="210409"/>
    <lineage>
        <taxon>Eukaryota</taxon>
        <taxon>Metazoa</taxon>
        <taxon>Ecdysozoa</taxon>
        <taxon>Arthropoda</taxon>
        <taxon>Crustacea</taxon>
        <taxon>Multicrustacea</taxon>
        <taxon>Malacostraca</taxon>
        <taxon>Eumalacostraca</taxon>
        <taxon>Eucarida</taxon>
        <taxon>Decapoda</taxon>
        <taxon>Pleocyemata</taxon>
        <taxon>Brachyura</taxon>
        <taxon>Eubrachyura</taxon>
        <taxon>Portunoidea</taxon>
        <taxon>Portunidae</taxon>
        <taxon>Portuninae</taxon>
        <taxon>Portunus</taxon>
    </lineage>
</organism>
<name>A0A5B7G1C3_PORTR</name>
<comment type="caution">
    <text evidence="3">The sequence shown here is derived from an EMBL/GenBank/DDBJ whole genome shotgun (WGS) entry which is preliminary data.</text>
</comment>
<keyword evidence="4" id="KW-1185">Reference proteome</keyword>
<gene>
    <name evidence="3" type="ORF">E2C01_044890</name>
</gene>
<keyword evidence="2" id="KW-1133">Transmembrane helix</keyword>
<evidence type="ECO:0000256" key="2">
    <source>
        <dbReference type="SAM" id="Phobius"/>
    </source>
</evidence>
<dbReference type="AlphaFoldDB" id="A0A5B7G1C3"/>